<dbReference type="AlphaFoldDB" id="A0A9D0YZ88"/>
<accession>A0A9D0YZ88</accession>
<comment type="caution">
    <text evidence="1">The sequence shown here is derived from an EMBL/GenBank/DDBJ whole genome shotgun (WGS) entry which is preliminary data.</text>
</comment>
<evidence type="ECO:0000313" key="1">
    <source>
        <dbReference type="EMBL" id="HIQ64832.1"/>
    </source>
</evidence>
<sequence>MNLEEDYRKAQRDGTFELYGFFVSNLKELDELERRTVNLRYQIVELLISYHLHELEEENHLKILVNKEELPNFSNLEKNPVAFSDVFYLAVHSGTISEQDVLALMNRSFRDAHIIHPMEFMHCKYETNQEYDWNQVLTRNRAISLFDKVQKEGSPKYVKRKQLH</sequence>
<gene>
    <name evidence="1" type="ORF">IAC85_03745</name>
</gene>
<dbReference type="Proteomes" id="UP000886725">
    <property type="component" value="Unassembled WGS sequence"/>
</dbReference>
<organism evidence="1 2">
    <name type="scientific">Candidatus Faecenecus gallistercoris</name>
    <dbReference type="NCBI Taxonomy" id="2840793"/>
    <lineage>
        <taxon>Bacteria</taxon>
        <taxon>Bacillati</taxon>
        <taxon>Bacillota</taxon>
        <taxon>Bacillota incertae sedis</taxon>
        <taxon>Candidatus Faecenecus</taxon>
    </lineage>
</organism>
<reference evidence="1" key="1">
    <citation type="submission" date="2020-10" db="EMBL/GenBank/DDBJ databases">
        <authorList>
            <person name="Gilroy R."/>
        </authorList>
    </citation>
    <scope>NUCLEOTIDE SEQUENCE</scope>
    <source>
        <strain evidence="1">CHK165-10780</strain>
    </source>
</reference>
<evidence type="ECO:0000313" key="2">
    <source>
        <dbReference type="Proteomes" id="UP000886725"/>
    </source>
</evidence>
<name>A0A9D0YZ88_9FIRM</name>
<proteinExistence type="predicted"/>
<reference evidence="1" key="2">
    <citation type="journal article" date="2021" name="PeerJ">
        <title>Extensive microbial diversity within the chicken gut microbiome revealed by metagenomics and culture.</title>
        <authorList>
            <person name="Gilroy R."/>
            <person name="Ravi A."/>
            <person name="Getino M."/>
            <person name="Pursley I."/>
            <person name="Horton D.L."/>
            <person name="Alikhan N.F."/>
            <person name="Baker D."/>
            <person name="Gharbi K."/>
            <person name="Hall N."/>
            <person name="Watson M."/>
            <person name="Adriaenssens E.M."/>
            <person name="Foster-Nyarko E."/>
            <person name="Jarju S."/>
            <person name="Secka A."/>
            <person name="Antonio M."/>
            <person name="Oren A."/>
            <person name="Chaudhuri R.R."/>
            <person name="La Ragione R."/>
            <person name="Hildebrand F."/>
            <person name="Pallen M.J."/>
        </authorList>
    </citation>
    <scope>NUCLEOTIDE SEQUENCE</scope>
    <source>
        <strain evidence="1">CHK165-10780</strain>
    </source>
</reference>
<dbReference type="EMBL" id="DVFU01000070">
    <property type="protein sequence ID" value="HIQ64832.1"/>
    <property type="molecule type" value="Genomic_DNA"/>
</dbReference>
<protein>
    <submittedName>
        <fullName evidence="1">Uncharacterized protein</fullName>
    </submittedName>
</protein>